<keyword evidence="1" id="KW-0812">Transmembrane</keyword>
<protein>
    <submittedName>
        <fullName evidence="3">Cytochrome C biogenesis protein</fullName>
    </submittedName>
</protein>
<proteinExistence type="predicted"/>
<dbReference type="GO" id="GO:0020037">
    <property type="term" value="F:heme binding"/>
    <property type="evidence" value="ECO:0007669"/>
    <property type="project" value="InterPro"/>
</dbReference>
<dbReference type="GO" id="GO:0005886">
    <property type="term" value="C:plasma membrane"/>
    <property type="evidence" value="ECO:0007669"/>
    <property type="project" value="TreeGrafter"/>
</dbReference>
<dbReference type="Pfam" id="PF01578">
    <property type="entry name" value="Cytochrom_C_asm"/>
    <property type="match status" value="1"/>
</dbReference>
<dbReference type="PANTHER" id="PTHR38034:SF1">
    <property type="entry name" value="INNER MEMBRANE PROTEIN YPJD"/>
    <property type="match status" value="1"/>
</dbReference>
<evidence type="ECO:0000259" key="2">
    <source>
        <dbReference type="Pfam" id="PF01578"/>
    </source>
</evidence>
<feature type="domain" description="Cytochrome c assembly protein" evidence="2">
    <location>
        <begin position="48"/>
        <end position="266"/>
    </location>
</feature>
<organism evidence="3 4">
    <name type="scientific">Thiohalobacter thiocyanaticus</name>
    <dbReference type="NCBI Taxonomy" id="585455"/>
    <lineage>
        <taxon>Bacteria</taxon>
        <taxon>Pseudomonadati</taxon>
        <taxon>Pseudomonadota</taxon>
        <taxon>Gammaproteobacteria</taxon>
        <taxon>Thiohalobacterales</taxon>
        <taxon>Thiohalobacteraceae</taxon>
        <taxon>Thiohalobacter</taxon>
    </lineage>
</organism>
<evidence type="ECO:0000256" key="1">
    <source>
        <dbReference type="SAM" id="Phobius"/>
    </source>
</evidence>
<evidence type="ECO:0000313" key="4">
    <source>
        <dbReference type="Proteomes" id="UP000287798"/>
    </source>
</evidence>
<feature type="transmembrane region" description="Helical" evidence="1">
    <location>
        <begin position="178"/>
        <end position="202"/>
    </location>
</feature>
<reference evidence="3 4" key="1">
    <citation type="journal article" date="2010" name="Int. J. Syst. Evol. Microbiol.">
        <title>Thiohalobacter thiocyanaticus gen. nov., sp. nov., a moderately halophilic, sulfur-oxidizing gammaproteobacterium from hypersaline lakes, that utilizes thiocyanate.</title>
        <authorList>
            <person name="Sorokin D.Y."/>
            <person name="Kovaleva O.L."/>
            <person name="Tourova T.P."/>
            <person name="Muyzer G."/>
        </authorList>
    </citation>
    <scope>NUCLEOTIDE SEQUENCE [LARGE SCALE GENOMIC DNA]</scope>
    <source>
        <strain evidence="3 4">Hrh1</strain>
    </source>
</reference>
<feature type="transmembrane region" description="Helical" evidence="1">
    <location>
        <begin position="64"/>
        <end position="88"/>
    </location>
</feature>
<keyword evidence="1" id="KW-1133">Transmembrane helix</keyword>
<dbReference type="Proteomes" id="UP000287798">
    <property type="component" value="Unassembled WGS sequence"/>
</dbReference>
<dbReference type="RefSeq" id="WP_125182020.1">
    <property type="nucleotide sequence ID" value="NZ_QZMU01000001.1"/>
</dbReference>
<feature type="transmembrane region" description="Helical" evidence="1">
    <location>
        <begin position="95"/>
        <end position="115"/>
    </location>
</feature>
<dbReference type="GO" id="GO:0017004">
    <property type="term" value="P:cytochrome complex assembly"/>
    <property type="evidence" value="ECO:0007669"/>
    <property type="project" value="InterPro"/>
</dbReference>
<dbReference type="EMBL" id="QZMU01000001">
    <property type="protein sequence ID" value="RRQ22679.1"/>
    <property type="molecule type" value="Genomic_DNA"/>
</dbReference>
<name>A0A426QLQ5_9GAMM</name>
<comment type="caution">
    <text evidence="3">The sequence shown here is derived from an EMBL/GenBank/DDBJ whole genome shotgun (WGS) entry which is preliminary data.</text>
</comment>
<sequence length="267" mass="28935">MHTHLIGILAILLYLASGSLLVARMVRGLEPGTGGRNSVIGLGFAGVALHAAVLWPALMTASGLNLGFFNAASLIALLSVALLLLASLYRPLENLGVVVLPVAALTIALMFAYSTEHIILDQAGWQLDLHVLVSVIAYSVLGLAALQAVLLAVQEHQLRHHKLGRILQVLPPLRGMELILMQLIGVGFALLTLALITGVLFLEDIFAQHLVHKTVLSIVAWVVFGVLLWGHWRFGWRGRTAIRWTLGGFVFLMLAYFGTKLVLEILL</sequence>
<gene>
    <name evidence="3" type="ORF">D6C00_12575</name>
</gene>
<feature type="transmembrane region" description="Helical" evidence="1">
    <location>
        <begin position="135"/>
        <end position="153"/>
    </location>
</feature>
<feature type="transmembrane region" description="Helical" evidence="1">
    <location>
        <begin position="244"/>
        <end position="263"/>
    </location>
</feature>
<keyword evidence="1" id="KW-0472">Membrane</keyword>
<feature type="transmembrane region" description="Helical" evidence="1">
    <location>
        <begin position="6"/>
        <end position="26"/>
    </location>
</feature>
<accession>A0A426QLQ5</accession>
<evidence type="ECO:0000313" key="3">
    <source>
        <dbReference type="EMBL" id="RRQ22679.1"/>
    </source>
</evidence>
<feature type="transmembrane region" description="Helical" evidence="1">
    <location>
        <begin position="214"/>
        <end position="232"/>
    </location>
</feature>
<feature type="transmembrane region" description="Helical" evidence="1">
    <location>
        <begin position="38"/>
        <end position="58"/>
    </location>
</feature>
<dbReference type="OrthoDB" id="9780793at2"/>
<dbReference type="AlphaFoldDB" id="A0A426QLQ5"/>
<keyword evidence="4" id="KW-1185">Reference proteome</keyword>
<dbReference type="PANTHER" id="PTHR38034">
    <property type="entry name" value="INNER MEMBRANE PROTEIN YPJD"/>
    <property type="match status" value="1"/>
</dbReference>
<dbReference type="InterPro" id="IPR002541">
    <property type="entry name" value="Cyt_c_assembly"/>
</dbReference>
<dbReference type="InterPro" id="IPR052372">
    <property type="entry name" value="YpjD/HemX"/>
</dbReference>